<dbReference type="SUPFAM" id="SSF50249">
    <property type="entry name" value="Nucleic acid-binding proteins"/>
    <property type="match status" value="1"/>
</dbReference>
<evidence type="ECO:0000256" key="3">
    <source>
        <dbReference type="ARBA" id="ARBA00022741"/>
    </source>
</evidence>
<accession>A0A931LVZ5</accession>
<dbReference type="PANTHER" id="PTHR47964">
    <property type="entry name" value="ATP-DEPENDENT DNA HELICASE HOMOLOG RECG, CHLOROPLASTIC"/>
    <property type="match status" value="1"/>
</dbReference>
<keyword evidence="8" id="KW-0238">DNA-binding</keyword>
<evidence type="ECO:0000256" key="5">
    <source>
        <dbReference type="ARBA" id="ARBA00022801"/>
    </source>
</evidence>
<dbReference type="Gene3D" id="2.40.50.140">
    <property type="entry name" value="Nucleic acid-binding proteins"/>
    <property type="match status" value="1"/>
</dbReference>
<dbReference type="GO" id="GO:0016787">
    <property type="term" value="F:hydrolase activity"/>
    <property type="evidence" value="ECO:0007669"/>
    <property type="project" value="UniProtKB-KW"/>
</dbReference>
<dbReference type="SMART" id="SM00487">
    <property type="entry name" value="DEXDc"/>
    <property type="match status" value="1"/>
</dbReference>
<reference evidence="18" key="1">
    <citation type="submission" date="2020-07" db="EMBL/GenBank/DDBJ databases">
        <title>Huge and variable diversity of episymbiotic CPR bacteria and DPANN archaea in groundwater ecosystems.</title>
        <authorList>
            <person name="He C.Y."/>
            <person name="Keren R."/>
            <person name="Whittaker M."/>
            <person name="Farag I.F."/>
            <person name="Doudna J."/>
            <person name="Cate J.H.D."/>
            <person name="Banfield J.F."/>
        </authorList>
    </citation>
    <scope>NUCLEOTIDE SEQUENCE</scope>
    <source>
        <strain evidence="18">NC_groundwater_17_Pr7_B-0.1um_64_12</strain>
    </source>
</reference>
<dbReference type="EC" id="5.6.2.4" evidence="13 15"/>
<dbReference type="EMBL" id="JACOSL010000040">
    <property type="protein sequence ID" value="MBI1756846.1"/>
    <property type="molecule type" value="Genomic_DNA"/>
</dbReference>
<evidence type="ECO:0000256" key="8">
    <source>
        <dbReference type="ARBA" id="ARBA00023125"/>
    </source>
</evidence>
<dbReference type="GO" id="GO:0006310">
    <property type="term" value="P:DNA recombination"/>
    <property type="evidence" value="ECO:0007669"/>
    <property type="project" value="UniProtKB-UniRule"/>
</dbReference>
<evidence type="ECO:0000256" key="1">
    <source>
        <dbReference type="ARBA" id="ARBA00007504"/>
    </source>
</evidence>
<dbReference type="SMART" id="SM00490">
    <property type="entry name" value="HELICc"/>
    <property type="match status" value="1"/>
</dbReference>
<dbReference type="GO" id="GO:0006281">
    <property type="term" value="P:DNA repair"/>
    <property type="evidence" value="ECO:0007669"/>
    <property type="project" value="UniProtKB-UniRule"/>
</dbReference>
<dbReference type="GO" id="GO:0005524">
    <property type="term" value="F:ATP binding"/>
    <property type="evidence" value="ECO:0007669"/>
    <property type="project" value="UniProtKB-KW"/>
</dbReference>
<dbReference type="Pfam" id="PF17191">
    <property type="entry name" value="RecG_wedge"/>
    <property type="match status" value="1"/>
</dbReference>
<keyword evidence="5 15" id="KW-0378">Hydrolase</keyword>
<dbReference type="PROSITE" id="PS51192">
    <property type="entry name" value="HELICASE_ATP_BIND_1"/>
    <property type="match status" value="1"/>
</dbReference>
<keyword evidence="7 15" id="KW-0067">ATP-binding</keyword>
<evidence type="ECO:0000256" key="10">
    <source>
        <dbReference type="ARBA" id="ARBA00023204"/>
    </source>
</evidence>
<dbReference type="GO" id="GO:0043138">
    <property type="term" value="F:3'-5' DNA helicase activity"/>
    <property type="evidence" value="ECO:0007669"/>
    <property type="project" value="UniProtKB-EC"/>
</dbReference>
<evidence type="ECO:0000259" key="17">
    <source>
        <dbReference type="PROSITE" id="PS51194"/>
    </source>
</evidence>
<comment type="function">
    <text evidence="15">Plays a critical role in recombination and DNA repair. Helps process Holliday junction intermediates to mature products by catalyzing branch migration. Has replication fork regression activity, unwinds stalled or blocked replication forks to make a HJ that can be resolved. Has a DNA unwinding activity characteristic of a DNA helicase with 3'-5' polarity.</text>
</comment>
<evidence type="ECO:0000256" key="13">
    <source>
        <dbReference type="ARBA" id="ARBA00034808"/>
    </source>
</evidence>
<feature type="domain" description="Helicase C-terminal" evidence="17">
    <location>
        <begin position="494"/>
        <end position="654"/>
    </location>
</feature>
<dbReference type="InterPro" id="IPR012340">
    <property type="entry name" value="NA-bd_OB-fold"/>
</dbReference>
<dbReference type="Pfam" id="PF19833">
    <property type="entry name" value="RecG_dom3_C"/>
    <property type="match status" value="1"/>
</dbReference>
<dbReference type="InterPro" id="IPR045562">
    <property type="entry name" value="RecG_dom3_C"/>
</dbReference>
<evidence type="ECO:0000256" key="11">
    <source>
        <dbReference type="ARBA" id="ARBA00023235"/>
    </source>
</evidence>
<comment type="catalytic activity">
    <reaction evidence="14 15">
        <text>ATP + H2O = ADP + phosphate + H(+)</text>
        <dbReference type="Rhea" id="RHEA:13065"/>
        <dbReference type="ChEBI" id="CHEBI:15377"/>
        <dbReference type="ChEBI" id="CHEBI:15378"/>
        <dbReference type="ChEBI" id="CHEBI:30616"/>
        <dbReference type="ChEBI" id="CHEBI:43474"/>
        <dbReference type="ChEBI" id="CHEBI:456216"/>
        <dbReference type="EC" id="5.6.2.4"/>
    </reaction>
</comment>
<dbReference type="CDD" id="cd04488">
    <property type="entry name" value="RecG_wedge_OBF"/>
    <property type="match status" value="1"/>
</dbReference>
<keyword evidence="4 15" id="KW-0227">DNA damage</keyword>
<evidence type="ECO:0000256" key="7">
    <source>
        <dbReference type="ARBA" id="ARBA00022840"/>
    </source>
</evidence>
<evidence type="ECO:0000256" key="15">
    <source>
        <dbReference type="RuleBase" id="RU363016"/>
    </source>
</evidence>
<keyword evidence="6 15" id="KW-0347">Helicase</keyword>
<keyword evidence="3 15" id="KW-0547">Nucleotide-binding</keyword>
<comment type="catalytic activity">
    <reaction evidence="12 15">
        <text>Couples ATP hydrolysis with the unwinding of duplex DNA by translocating in the 3'-5' direction.</text>
        <dbReference type="EC" id="5.6.2.4"/>
    </reaction>
</comment>
<proteinExistence type="inferred from homology"/>
<evidence type="ECO:0000256" key="9">
    <source>
        <dbReference type="ARBA" id="ARBA00023172"/>
    </source>
</evidence>
<evidence type="ECO:0000256" key="14">
    <source>
        <dbReference type="ARBA" id="ARBA00048988"/>
    </source>
</evidence>
<keyword evidence="9 15" id="KW-0233">DNA recombination</keyword>
<evidence type="ECO:0000313" key="19">
    <source>
        <dbReference type="Proteomes" id="UP000727962"/>
    </source>
</evidence>
<feature type="domain" description="Helicase ATP-binding" evidence="16">
    <location>
        <begin position="313"/>
        <end position="475"/>
    </location>
</feature>
<dbReference type="SUPFAM" id="SSF52540">
    <property type="entry name" value="P-loop containing nucleoside triphosphate hydrolases"/>
    <property type="match status" value="2"/>
</dbReference>
<dbReference type="InterPro" id="IPR004609">
    <property type="entry name" value="ATP-dep_DNA_helicase_RecG"/>
</dbReference>
<dbReference type="Pfam" id="PF00270">
    <property type="entry name" value="DEAD"/>
    <property type="match status" value="1"/>
</dbReference>
<evidence type="ECO:0000256" key="12">
    <source>
        <dbReference type="ARBA" id="ARBA00034617"/>
    </source>
</evidence>
<dbReference type="InterPro" id="IPR001650">
    <property type="entry name" value="Helicase_C-like"/>
</dbReference>
<dbReference type="PANTHER" id="PTHR47964:SF1">
    <property type="entry name" value="ATP-DEPENDENT DNA HELICASE HOMOLOG RECG, CHLOROPLASTIC"/>
    <property type="match status" value="1"/>
</dbReference>
<dbReference type="PROSITE" id="PS51194">
    <property type="entry name" value="HELICASE_CTER"/>
    <property type="match status" value="1"/>
</dbReference>
<dbReference type="NCBIfam" id="NF008168">
    <property type="entry name" value="PRK10917.2-2"/>
    <property type="match status" value="1"/>
</dbReference>
<dbReference type="InterPro" id="IPR033454">
    <property type="entry name" value="RecG_wedge"/>
</dbReference>
<dbReference type="InterPro" id="IPR027417">
    <property type="entry name" value="P-loop_NTPase"/>
</dbReference>
<organism evidence="18 19">
    <name type="scientific">Fimbriimonas ginsengisoli</name>
    <dbReference type="NCBI Taxonomy" id="1005039"/>
    <lineage>
        <taxon>Bacteria</taxon>
        <taxon>Bacillati</taxon>
        <taxon>Armatimonadota</taxon>
        <taxon>Fimbriimonadia</taxon>
        <taxon>Fimbriimonadales</taxon>
        <taxon>Fimbriimonadaceae</taxon>
        <taxon>Fimbriimonas</taxon>
    </lineage>
</organism>
<keyword evidence="10 15" id="KW-0234">DNA repair</keyword>
<dbReference type="InterPro" id="IPR011545">
    <property type="entry name" value="DEAD/DEAH_box_helicase_dom"/>
</dbReference>
<dbReference type="GO" id="GO:0003677">
    <property type="term" value="F:DNA binding"/>
    <property type="evidence" value="ECO:0007669"/>
    <property type="project" value="UniProtKB-KW"/>
</dbReference>
<dbReference type="Gene3D" id="3.40.50.300">
    <property type="entry name" value="P-loop containing nucleotide triphosphate hydrolases"/>
    <property type="match status" value="2"/>
</dbReference>
<dbReference type="Proteomes" id="UP000727962">
    <property type="component" value="Unassembled WGS sequence"/>
</dbReference>
<gene>
    <name evidence="18" type="primary">recG</name>
    <name evidence="18" type="ORF">HYR64_07045</name>
</gene>
<protein>
    <recommendedName>
        <fullName evidence="2 15">ATP-dependent DNA helicase RecG</fullName>
        <ecNumber evidence="13 15">5.6.2.4</ecNumber>
    </recommendedName>
</protein>
<comment type="similarity">
    <text evidence="1 15">Belongs to the helicase family. RecG subfamily.</text>
</comment>
<dbReference type="NCBIfam" id="TIGR00643">
    <property type="entry name" value="recG"/>
    <property type="match status" value="1"/>
</dbReference>
<sequence length="727" mass="80996">MPTAYRTLDSETQFLKGVGPRFAAAMAKAGLRTVRDVLYHLPRRYEDRRHIPPIASVRPGQFVTVKGELTAIEGRPMRRGMVIVRGTLSDATGNIDLVWFNQPWHRRQLEKARGQTVIAYGMAKEARWGCEIASPEYEILGDGDDAEAFARIVPVYPLTDGLPQVTVRKAARDAIARYLDAVQDPLPSWILREQMLRDLRWCLRQIHQPESDDLRLEARRRLVFEEFLVLQVALAMRRAETHAEIGTCFPISRLLAAPAPVKAKQKAPPPSALFTEIEAELREAEPLWDQIHRMLPFELTGAQRRVIEEIWADMESPHPMNRLLQGDVGSGKTAVAACAMLAAVRCGYQSALMAPTEILAEQHHANLREIFEPLGIEIALLVGKQTPTQKKKAAARTASGAAHLAVGTHALIQEGVSFAKLGLVVIDEQHRFGVLQRAALREKGLGNPDVLVMTATPIPRTLTMTLYGDLDLSVIDEMPPGRMPVRTHAKTPGERESVYKGVRKLIESGRQAYFVCPMVSESEKMLAQAAEELAYRLRQEVYPDLRIGLLHGQLPSKQKEEAMDAFRRHELDILVSTTVIEVGVDVANASVMVVEDANRFGLSQLHQLRGRVGRGAHQSFCILIGDARTDDAQARLDIMVQTQDGFKIAEEDLRLRGPGELAGTRQSGNVEFKIADLVQDGKMLEVARQVAIELIRRDPHLAAREHQALRQRVTEERPSLMAVVSVS</sequence>
<evidence type="ECO:0000256" key="2">
    <source>
        <dbReference type="ARBA" id="ARBA00017846"/>
    </source>
</evidence>
<dbReference type="InterPro" id="IPR014001">
    <property type="entry name" value="Helicase_ATP-bd"/>
</dbReference>
<evidence type="ECO:0000259" key="16">
    <source>
        <dbReference type="PROSITE" id="PS51192"/>
    </source>
</evidence>
<dbReference type="InterPro" id="IPR047112">
    <property type="entry name" value="RecG/Mfd"/>
</dbReference>
<dbReference type="CDD" id="cd17992">
    <property type="entry name" value="DEXHc_RecG"/>
    <property type="match status" value="1"/>
</dbReference>
<comment type="caution">
    <text evidence="18">The sequence shown here is derived from an EMBL/GenBank/DDBJ whole genome shotgun (WGS) entry which is preliminary data.</text>
</comment>
<evidence type="ECO:0000313" key="18">
    <source>
        <dbReference type="EMBL" id="MBI1756846.1"/>
    </source>
</evidence>
<evidence type="ECO:0000256" key="4">
    <source>
        <dbReference type="ARBA" id="ARBA00022763"/>
    </source>
</evidence>
<evidence type="ECO:0000256" key="6">
    <source>
        <dbReference type="ARBA" id="ARBA00022806"/>
    </source>
</evidence>
<keyword evidence="11" id="KW-0413">Isomerase</keyword>
<dbReference type="Pfam" id="PF00271">
    <property type="entry name" value="Helicase_C"/>
    <property type="match status" value="1"/>
</dbReference>
<name>A0A931LVZ5_FIMGI</name>
<dbReference type="AlphaFoldDB" id="A0A931LVZ5"/>